<dbReference type="EMBL" id="JYBP01000003">
    <property type="protein sequence ID" value="KJE29138.1"/>
    <property type="molecule type" value="Genomic_DNA"/>
</dbReference>
<protein>
    <submittedName>
        <fullName evidence="2">Uncharacterized protein</fullName>
    </submittedName>
</protein>
<name>A0A0D8BY74_GEOKU</name>
<accession>A0A0D8BY74</accession>
<dbReference type="AlphaFoldDB" id="A0A0D8BY74"/>
<evidence type="ECO:0000313" key="3">
    <source>
        <dbReference type="Proteomes" id="UP000032522"/>
    </source>
</evidence>
<evidence type="ECO:0000313" key="2">
    <source>
        <dbReference type="EMBL" id="KJE29138.1"/>
    </source>
</evidence>
<keyword evidence="1" id="KW-1133">Transmembrane helix</keyword>
<feature type="transmembrane region" description="Helical" evidence="1">
    <location>
        <begin position="34"/>
        <end position="56"/>
    </location>
</feature>
<reference evidence="2 3" key="1">
    <citation type="submission" date="2015-01" db="EMBL/GenBank/DDBJ databases">
        <authorList>
            <person name="Filippidou S."/>
            <person name="Jeanneret N."/>
            <person name="Russel-Delif L."/>
            <person name="Junier T."/>
            <person name="Wunderlin T."/>
            <person name="Molina V."/>
            <person name="Johnson S.L."/>
            <person name="Davenport K.W."/>
            <person name="Chain P.S."/>
            <person name="Dorador C."/>
            <person name="Junier P."/>
        </authorList>
    </citation>
    <scope>NUCLEOTIDE SEQUENCE [LARGE SCALE GENOMIC DNA]</scope>
    <source>
        <strain evidence="2 3">Et7/4</strain>
    </source>
</reference>
<dbReference type="PATRIC" id="fig|1462.6.peg.2557"/>
<keyword evidence="1" id="KW-0812">Transmembrane</keyword>
<dbReference type="Proteomes" id="UP000032522">
    <property type="component" value="Unassembled WGS sequence"/>
</dbReference>
<proteinExistence type="predicted"/>
<sequence length="147" mass="17712">MLSLFFNFLFFFLILVLIFVIVFNDFISKKLLRYLFPCLIILIFLIPLIGHSNLLLNYQLRTQLDKLSVDKVNFLSDKKAVEEINSLDHPLRFKILSKTKKRNNMFDFVIKTEDNKHKYLIRMVNYTEPFKWVPFNDFQINQVNKIE</sequence>
<organism evidence="2 3">
    <name type="scientific">Geobacillus kaustophilus</name>
    <dbReference type="NCBI Taxonomy" id="1462"/>
    <lineage>
        <taxon>Bacteria</taxon>
        <taxon>Bacillati</taxon>
        <taxon>Bacillota</taxon>
        <taxon>Bacilli</taxon>
        <taxon>Bacillales</taxon>
        <taxon>Anoxybacillaceae</taxon>
        <taxon>Geobacillus</taxon>
        <taxon>Geobacillus thermoleovorans group</taxon>
    </lineage>
</organism>
<evidence type="ECO:0000256" key="1">
    <source>
        <dbReference type="SAM" id="Phobius"/>
    </source>
</evidence>
<gene>
    <name evidence="2" type="ORF">LG52_2284</name>
</gene>
<keyword evidence="1" id="KW-0472">Membrane</keyword>
<feature type="transmembrane region" description="Helical" evidence="1">
    <location>
        <begin position="6"/>
        <end position="27"/>
    </location>
</feature>
<comment type="caution">
    <text evidence="2">The sequence shown here is derived from an EMBL/GenBank/DDBJ whole genome shotgun (WGS) entry which is preliminary data.</text>
</comment>